<dbReference type="PANTHER" id="PTHR47816:SF4">
    <property type="entry name" value="RIBOSOMAL RNA SMALL SUBUNIT METHYLTRANSFERASE C"/>
    <property type="match status" value="1"/>
</dbReference>
<dbReference type="CDD" id="cd02440">
    <property type="entry name" value="AdoMet_MTases"/>
    <property type="match status" value="1"/>
</dbReference>
<dbReference type="InterPro" id="IPR046977">
    <property type="entry name" value="RsmC/RlmG"/>
</dbReference>
<keyword evidence="1 4" id="KW-0489">Methyltransferase</keyword>
<dbReference type="SUPFAM" id="SSF53335">
    <property type="entry name" value="S-adenosyl-L-methionine-dependent methyltransferases"/>
    <property type="match status" value="1"/>
</dbReference>
<dbReference type="GO" id="GO:0032259">
    <property type="term" value="P:methylation"/>
    <property type="evidence" value="ECO:0007669"/>
    <property type="project" value="UniProtKB-KW"/>
</dbReference>
<protein>
    <submittedName>
        <fullName evidence="4">Class I SAM-dependent methyltransferase</fullName>
    </submittedName>
</protein>
<organism evidence="4">
    <name type="scientific">Ignisphaera aggregans</name>
    <dbReference type="NCBI Taxonomy" id="334771"/>
    <lineage>
        <taxon>Archaea</taxon>
        <taxon>Thermoproteota</taxon>
        <taxon>Thermoprotei</taxon>
        <taxon>Desulfurococcales</taxon>
        <taxon>Desulfurococcaceae</taxon>
        <taxon>Ignisphaera</taxon>
    </lineage>
</organism>
<dbReference type="GO" id="GO:0008757">
    <property type="term" value="F:S-adenosylmethionine-dependent methyltransferase activity"/>
    <property type="evidence" value="ECO:0007669"/>
    <property type="project" value="InterPro"/>
</dbReference>
<dbReference type="EMBL" id="DTBZ01000147">
    <property type="protein sequence ID" value="HGQ18857.1"/>
    <property type="molecule type" value="Genomic_DNA"/>
</dbReference>
<evidence type="ECO:0000256" key="2">
    <source>
        <dbReference type="ARBA" id="ARBA00022679"/>
    </source>
</evidence>
<proteinExistence type="predicted"/>
<dbReference type="AlphaFoldDB" id="A0A7J3I8N7"/>
<dbReference type="InterPro" id="IPR007848">
    <property type="entry name" value="Small_mtfrase_dom"/>
</dbReference>
<feature type="domain" description="Methyltransferase small" evidence="3">
    <location>
        <begin position="28"/>
        <end position="193"/>
    </location>
</feature>
<comment type="caution">
    <text evidence="4">The sequence shown here is derived from an EMBL/GenBank/DDBJ whole genome shotgun (WGS) entry which is preliminary data.</text>
</comment>
<dbReference type="Pfam" id="PF05175">
    <property type="entry name" value="MTS"/>
    <property type="match status" value="1"/>
</dbReference>
<evidence type="ECO:0000313" key="4">
    <source>
        <dbReference type="EMBL" id="HGN37134.1"/>
    </source>
</evidence>
<dbReference type="InterPro" id="IPR029063">
    <property type="entry name" value="SAM-dependent_MTases_sf"/>
</dbReference>
<dbReference type="PANTHER" id="PTHR47816">
    <property type="entry name" value="RIBOSOMAL RNA SMALL SUBUNIT METHYLTRANSFERASE C"/>
    <property type="match status" value="1"/>
</dbReference>
<dbReference type="Gene3D" id="3.40.50.150">
    <property type="entry name" value="Vaccinia Virus protein VP39"/>
    <property type="match status" value="1"/>
</dbReference>
<name>A0A7J3I8N7_9CREN</name>
<reference evidence="4" key="1">
    <citation type="journal article" date="2020" name="mSystems">
        <title>Genome- and Community-Level Interaction Insights into Carbon Utilization and Element Cycling Functions of Hydrothermarchaeota in Hydrothermal Sediment.</title>
        <authorList>
            <person name="Zhou Z."/>
            <person name="Liu Y."/>
            <person name="Xu W."/>
            <person name="Pan J."/>
            <person name="Luo Z.H."/>
            <person name="Li M."/>
        </authorList>
    </citation>
    <scope>NUCLEOTIDE SEQUENCE [LARGE SCALE GENOMIC DNA]</scope>
    <source>
        <strain evidence="4">SpSt-618</strain>
        <strain evidence="5">SpSt-657</strain>
    </source>
</reference>
<evidence type="ECO:0000313" key="5">
    <source>
        <dbReference type="EMBL" id="HGQ18857.1"/>
    </source>
</evidence>
<evidence type="ECO:0000256" key="1">
    <source>
        <dbReference type="ARBA" id="ARBA00022603"/>
    </source>
</evidence>
<gene>
    <name evidence="4" type="ORF">ENT87_06275</name>
    <name evidence="5" type="ORF">ENU30_07800</name>
</gene>
<sequence length="197" mass="22485">MVYHYYTPQKRRSSYMLISDFIRGVTVEFEVTPGLFSYKKIDDGTRLLLEYAEIPDEGAVLDLGCGYGAIGIVLAKVNPKLRVYMVDINEEAVRLAKRNLQRNNIGEDRAIVLQGNLYEPVEKIMFKAIYSNPPLSAGFETIEKIIREAPNHLERTGTLQIVVRKGIEKTYKLMTEVFAHTETLATHKGYRVLLSRK</sequence>
<keyword evidence="2 4" id="KW-0808">Transferase</keyword>
<evidence type="ECO:0000259" key="3">
    <source>
        <dbReference type="Pfam" id="PF05175"/>
    </source>
</evidence>
<dbReference type="EMBL" id="DTAI01000186">
    <property type="protein sequence ID" value="HGN37134.1"/>
    <property type="molecule type" value="Genomic_DNA"/>
</dbReference>
<accession>A0A7J3I8N7</accession>